<keyword evidence="1" id="KW-1133">Transmembrane helix</keyword>
<protein>
    <submittedName>
        <fullName evidence="2">Uncharacterized protein</fullName>
    </submittedName>
</protein>
<organism evidence="2">
    <name type="scientific">marine sediment metagenome</name>
    <dbReference type="NCBI Taxonomy" id="412755"/>
    <lineage>
        <taxon>unclassified sequences</taxon>
        <taxon>metagenomes</taxon>
        <taxon>ecological metagenomes</taxon>
    </lineage>
</organism>
<sequence>MKWLCRIRDALNNQWTQVVLWAYCLVTFTIGHFEDDGAMLWNGLMVTWAGALVVVALLKIRKRRELLIDDAIRRLSSNERELFPHEIQQPRPSQVRK</sequence>
<reference evidence="2" key="1">
    <citation type="journal article" date="2015" name="Nature">
        <title>Complex archaea that bridge the gap between prokaryotes and eukaryotes.</title>
        <authorList>
            <person name="Spang A."/>
            <person name="Saw J.H."/>
            <person name="Jorgensen S.L."/>
            <person name="Zaremba-Niedzwiedzka K."/>
            <person name="Martijn J."/>
            <person name="Lind A.E."/>
            <person name="van Eijk R."/>
            <person name="Schleper C."/>
            <person name="Guy L."/>
            <person name="Ettema T.J."/>
        </authorList>
    </citation>
    <scope>NUCLEOTIDE SEQUENCE</scope>
</reference>
<feature type="transmembrane region" description="Helical" evidence="1">
    <location>
        <begin position="39"/>
        <end position="58"/>
    </location>
</feature>
<gene>
    <name evidence="2" type="ORF">LCGC14_0772050</name>
</gene>
<keyword evidence="1" id="KW-0812">Transmembrane</keyword>
<evidence type="ECO:0000256" key="1">
    <source>
        <dbReference type="SAM" id="Phobius"/>
    </source>
</evidence>
<keyword evidence="1" id="KW-0472">Membrane</keyword>
<evidence type="ECO:0000313" key="2">
    <source>
        <dbReference type="EMBL" id="KKN36577.1"/>
    </source>
</evidence>
<dbReference type="AlphaFoldDB" id="A0A0F9QHS4"/>
<proteinExistence type="predicted"/>
<accession>A0A0F9QHS4</accession>
<dbReference type="EMBL" id="LAZR01001956">
    <property type="protein sequence ID" value="KKN36577.1"/>
    <property type="molecule type" value="Genomic_DNA"/>
</dbReference>
<comment type="caution">
    <text evidence="2">The sequence shown here is derived from an EMBL/GenBank/DDBJ whole genome shotgun (WGS) entry which is preliminary data.</text>
</comment>
<feature type="transmembrane region" description="Helical" evidence="1">
    <location>
        <begin position="12"/>
        <end position="33"/>
    </location>
</feature>
<name>A0A0F9QHS4_9ZZZZ</name>